<dbReference type="CDD" id="cd00093">
    <property type="entry name" value="HTH_XRE"/>
    <property type="match status" value="1"/>
</dbReference>
<sequence>MVVIDLSEIGKRIRKARLSQGFTQQDLADRCGFTKSLLSKIENGQTASAVATLSKIADHLKTPLAWFLEENREEHLVLSPQNKRTSKIGSKEMGYLYETLANRSRFSKIEPVLVTVPLDIDTTEPFTHPEEEFIYIVSGAIVLYYDGDKHILEEGDTAYFSGSKPHIFLPHGDQEAKVLSVFIQPST</sequence>
<dbReference type="EMBL" id="LGIQ01000005">
    <property type="protein sequence ID" value="KNB73504.1"/>
    <property type="molecule type" value="Genomic_DNA"/>
</dbReference>
<dbReference type="CDD" id="cd02209">
    <property type="entry name" value="cupin_XRE_C"/>
    <property type="match status" value="1"/>
</dbReference>
<reference evidence="4" key="2">
    <citation type="submission" date="2015-07" db="EMBL/GenBank/DDBJ databases">
        <title>MeaNS - Measles Nucleotide Surveillance Program.</title>
        <authorList>
            <person name="Tran T."/>
            <person name="Druce J."/>
        </authorList>
    </citation>
    <scope>NUCLEOTIDE SEQUENCE</scope>
    <source>
        <strain evidence="4">DSM 9887</strain>
    </source>
</reference>
<evidence type="ECO:0000313" key="5">
    <source>
        <dbReference type="Proteomes" id="UP000036834"/>
    </source>
</evidence>
<dbReference type="PANTHER" id="PTHR46797">
    <property type="entry name" value="HTH-TYPE TRANSCRIPTIONAL REGULATOR"/>
    <property type="match status" value="1"/>
</dbReference>
<proteinExistence type="predicted"/>
<dbReference type="Pfam" id="PF01381">
    <property type="entry name" value="HTH_3"/>
    <property type="match status" value="1"/>
</dbReference>
<dbReference type="OrthoDB" id="34624at2"/>
<dbReference type="SUPFAM" id="SSF47413">
    <property type="entry name" value="lambda repressor-like DNA-binding domains"/>
    <property type="match status" value="1"/>
</dbReference>
<name>A0A0K9YXR8_9BACL</name>
<dbReference type="InterPro" id="IPR050807">
    <property type="entry name" value="TransReg_Diox_bact_type"/>
</dbReference>
<dbReference type="GO" id="GO:0003700">
    <property type="term" value="F:DNA-binding transcription factor activity"/>
    <property type="evidence" value="ECO:0007669"/>
    <property type="project" value="TreeGrafter"/>
</dbReference>
<dbReference type="InterPro" id="IPR014710">
    <property type="entry name" value="RmlC-like_jellyroll"/>
</dbReference>
<protein>
    <submittedName>
        <fullName evidence="3">Transcriptional regulator</fullName>
    </submittedName>
</protein>
<evidence type="ECO:0000313" key="3">
    <source>
        <dbReference type="EMBL" id="GED69683.1"/>
    </source>
</evidence>
<dbReference type="InterPro" id="IPR001387">
    <property type="entry name" value="Cro/C1-type_HTH"/>
</dbReference>
<dbReference type="Gene3D" id="2.60.120.10">
    <property type="entry name" value="Jelly Rolls"/>
    <property type="match status" value="1"/>
</dbReference>
<dbReference type="PATRIC" id="fig|54915.3.peg.6626"/>
<evidence type="ECO:0000313" key="4">
    <source>
        <dbReference type="EMBL" id="KNB73504.1"/>
    </source>
</evidence>
<dbReference type="Proteomes" id="UP000319578">
    <property type="component" value="Unassembled WGS sequence"/>
</dbReference>
<dbReference type="PANTHER" id="PTHR46797:SF1">
    <property type="entry name" value="METHYLPHOSPHONATE SYNTHASE"/>
    <property type="match status" value="1"/>
</dbReference>
<dbReference type="PROSITE" id="PS50943">
    <property type="entry name" value="HTH_CROC1"/>
    <property type="match status" value="1"/>
</dbReference>
<reference evidence="3 6" key="3">
    <citation type="submission" date="2019-06" db="EMBL/GenBank/DDBJ databases">
        <title>Whole genome shotgun sequence of Brevibacillus reuszeri NBRC 15719.</title>
        <authorList>
            <person name="Hosoyama A."/>
            <person name="Uohara A."/>
            <person name="Ohji S."/>
            <person name="Ichikawa N."/>
        </authorList>
    </citation>
    <scope>NUCLEOTIDE SEQUENCE [LARGE SCALE GENOMIC DNA]</scope>
    <source>
        <strain evidence="3 6">NBRC 15719</strain>
    </source>
</reference>
<dbReference type="InterPro" id="IPR013096">
    <property type="entry name" value="Cupin_2"/>
</dbReference>
<dbReference type="AlphaFoldDB" id="A0A0K9YXR8"/>
<gene>
    <name evidence="4" type="ORF">ADS79_06035</name>
    <name evidence="3" type="ORF">BRE01_33850</name>
</gene>
<keyword evidence="6" id="KW-1185">Reference proteome</keyword>
<dbReference type="Proteomes" id="UP000036834">
    <property type="component" value="Unassembled WGS sequence"/>
</dbReference>
<dbReference type="SMART" id="SM00530">
    <property type="entry name" value="HTH_XRE"/>
    <property type="match status" value="1"/>
</dbReference>
<dbReference type="GO" id="GO:0005829">
    <property type="term" value="C:cytosol"/>
    <property type="evidence" value="ECO:0007669"/>
    <property type="project" value="TreeGrafter"/>
</dbReference>
<evidence type="ECO:0000256" key="1">
    <source>
        <dbReference type="ARBA" id="ARBA00023125"/>
    </source>
</evidence>
<comment type="caution">
    <text evidence="4">The sequence shown here is derived from an EMBL/GenBank/DDBJ whole genome shotgun (WGS) entry which is preliminary data.</text>
</comment>
<dbReference type="InterPro" id="IPR010982">
    <property type="entry name" value="Lambda_DNA-bd_dom_sf"/>
</dbReference>
<accession>A0A0K9YXR8</accession>
<dbReference type="GO" id="GO:0003677">
    <property type="term" value="F:DNA binding"/>
    <property type="evidence" value="ECO:0007669"/>
    <property type="project" value="UniProtKB-KW"/>
</dbReference>
<dbReference type="Gene3D" id="1.10.260.40">
    <property type="entry name" value="lambda repressor-like DNA-binding domains"/>
    <property type="match status" value="1"/>
</dbReference>
<dbReference type="Pfam" id="PF07883">
    <property type="entry name" value="Cupin_2"/>
    <property type="match status" value="1"/>
</dbReference>
<feature type="domain" description="HTH cro/C1-type" evidence="2">
    <location>
        <begin position="13"/>
        <end position="67"/>
    </location>
</feature>
<dbReference type="InterPro" id="IPR011051">
    <property type="entry name" value="RmlC_Cupin_sf"/>
</dbReference>
<keyword evidence="1" id="KW-0238">DNA-binding</keyword>
<dbReference type="STRING" id="54915.ADS79_06035"/>
<evidence type="ECO:0000313" key="6">
    <source>
        <dbReference type="Proteomes" id="UP000319578"/>
    </source>
</evidence>
<dbReference type="EMBL" id="BJON01000013">
    <property type="protein sequence ID" value="GED69683.1"/>
    <property type="molecule type" value="Genomic_DNA"/>
</dbReference>
<dbReference type="SUPFAM" id="SSF51182">
    <property type="entry name" value="RmlC-like cupins"/>
    <property type="match status" value="1"/>
</dbReference>
<organism evidence="4 5">
    <name type="scientific">Brevibacillus reuszeri</name>
    <dbReference type="NCBI Taxonomy" id="54915"/>
    <lineage>
        <taxon>Bacteria</taxon>
        <taxon>Bacillati</taxon>
        <taxon>Bacillota</taxon>
        <taxon>Bacilli</taxon>
        <taxon>Bacillales</taxon>
        <taxon>Paenibacillaceae</taxon>
        <taxon>Brevibacillus</taxon>
    </lineage>
</organism>
<evidence type="ECO:0000259" key="2">
    <source>
        <dbReference type="PROSITE" id="PS50943"/>
    </source>
</evidence>
<reference evidence="5" key="1">
    <citation type="submission" date="2015-07" db="EMBL/GenBank/DDBJ databases">
        <title>Genome sequencing project for genomic taxonomy and phylogenomics of Bacillus-like bacteria.</title>
        <authorList>
            <person name="Liu B."/>
            <person name="Wang J."/>
            <person name="Zhu Y."/>
            <person name="Liu G."/>
            <person name="Chen Q."/>
            <person name="Chen Z."/>
            <person name="Lan J."/>
            <person name="Che J."/>
            <person name="Ge C."/>
            <person name="Shi H."/>
            <person name="Pan Z."/>
            <person name="Liu X."/>
        </authorList>
    </citation>
    <scope>NUCLEOTIDE SEQUENCE [LARGE SCALE GENOMIC DNA]</scope>
    <source>
        <strain evidence="5">DSM 9887</strain>
    </source>
</reference>